<dbReference type="Pfam" id="PF13561">
    <property type="entry name" value="adh_short_C2"/>
    <property type="match status" value="1"/>
</dbReference>
<dbReference type="PRINTS" id="PR00080">
    <property type="entry name" value="SDRFAMILY"/>
</dbReference>
<evidence type="ECO:0000313" key="6">
    <source>
        <dbReference type="Proteomes" id="UP000053095"/>
    </source>
</evidence>
<feature type="domain" description="NAD(P)-binding" evidence="4">
    <location>
        <begin position="7"/>
        <end position="115"/>
    </location>
</feature>
<protein>
    <submittedName>
        <fullName evidence="5">UDP-galactose 4-epimerase</fullName>
    </submittedName>
</protein>
<evidence type="ECO:0000313" key="5">
    <source>
        <dbReference type="EMBL" id="GAM37781.1"/>
    </source>
</evidence>
<evidence type="ECO:0000256" key="3">
    <source>
        <dbReference type="ARBA" id="ARBA00023002"/>
    </source>
</evidence>
<organism evidence="5 6">
    <name type="scientific">Talaromyces pinophilus</name>
    <name type="common">Penicillium pinophilum</name>
    <dbReference type="NCBI Taxonomy" id="128442"/>
    <lineage>
        <taxon>Eukaryota</taxon>
        <taxon>Fungi</taxon>
        <taxon>Dikarya</taxon>
        <taxon>Ascomycota</taxon>
        <taxon>Pezizomycotina</taxon>
        <taxon>Eurotiomycetes</taxon>
        <taxon>Eurotiomycetidae</taxon>
        <taxon>Eurotiales</taxon>
        <taxon>Trichocomaceae</taxon>
        <taxon>Talaromyces</taxon>
        <taxon>Talaromyces sect. Talaromyces</taxon>
    </lineage>
</organism>
<dbReference type="Gene3D" id="3.40.50.720">
    <property type="entry name" value="NAD(P)-binding Rossmann-like Domain"/>
    <property type="match status" value="2"/>
</dbReference>
<dbReference type="InterPro" id="IPR002347">
    <property type="entry name" value="SDR_fam"/>
</dbReference>
<dbReference type="GO" id="GO:0006633">
    <property type="term" value="P:fatty acid biosynthetic process"/>
    <property type="evidence" value="ECO:0007669"/>
    <property type="project" value="TreeGrafter"/>
</dbReference>
<dbReference type="GO" id="GO:0048038">
    <property type="term" value="F:quinone binding"/>
    <property type="evidence" value="ECO:0007669"/>
    <property type="project" value="TreeGrafter"/>
</dbReference>
<evidence type="ECO:0000256" key="1">
    <source>
        <dbReference type="ARBA" id="ARBA00006484"/>
    </source>
</evidence>
<name>A0A6V8H955_TALPI</name>
<gene>
    <name evidence="5" type="ORF">TCE0_033r07997</name>
</gene>
<dbReference type="Proteomes" id="UP000053095">
    <property type="component" value="Unassembled WGS sequence"/>
</dbReference>
<dbReference type="InterPro" id="IPR016040">
    <property type="entry name" value="NAD(P)-bd_dom"/>
</dbReference>
<keyword evidence="3" id="KW-0560">Oxidoreductase</keyword>
<dbReference type="AlphaFoldDB" id="A0A6V8H955"/>
<sequence>MKIAITGARGSVGKTLVKLCSEAGHHTVQINRTHTEHDGTPNSEMKTADIANNYDAALEAFKGCDAIIHLAAVPDPVGKANWYVHNNNVSAAFNGFHAAGELGIKRICFASSVNAIGLAFANKPLHFDYFPIDEDAPQHPTDAYALAKAEAEYQARLDTLVNNAGICRFSPALDVTAEKLQLHTDVNFKAAWLLTQAATKQMVAQQDEKGISKNGRGGGSIINISSITARLGSSELCHYAPAKAALLGMSTSFATAFGKYGIRYNSILPGTIETSMNRENLDQGDTRARMTSRVPLGRLGTPEDVAGAVVYFASDELSGYVTGQWMLVDGGGSIYYQE</sequence>
<keyword evidence="6" id="KW-1185">Reference proteome</keyword>
<dbReference type="PANTHER" id="PTHR42760:SF83">
    <property type="entry name" value="(3R)-3-HYDROXYACYL-COA DEHYDROGENASE"/>
    <property type="match status" value="1"/>
</dbReference>
<keyword evidence="2" id="KW-0521">NADP</keyword>
<dbReference type="PANTHER" id="PTHR42760">
    <property type="entry name" value="SHORT-CHAIN DEHYDROGENASES/REDUCTASES FAMILY MEMBER"/>
    <property type="match status" value="1"/>
</dbReference>
<reference evidence="6" key="1">
    <citation type="journal article" date="2015" name="Genome Announc.">
        <title>Draft genome sequence of Talaromyces cellulolyticus strain Y-94, a source of lignocellulosic biomass-degrading enzymes.</title>
        <authorList>
            <person name="Fujii T."/>
            <person name="Koike H."/>
            <person name="Sawayama S."/>
            <person name="Yano S."/>
            <person name="Inoue H."/>
        </authorList>
    </citation>
    <scope>NUCLEOTIDE SEQUENCE [LARGE SCALE GENOMIC DNA]</scope>
    <source>
        <strain evidence="6">Y-94</strain>
    </source>
</reference>
<dbReference type="CDD" id="cd05233">
    <property type="entry name" value="SDR_c"/>
    <property type="match status" value="1"/>
</dbReference>
<dbReference type="EMBL" id="DF933829">
    <property type="protein sequence ID" value="GAM37781.1"/>
    <property type="molecule type" value="Genomic_DNA"/>
</dbReference>
<comment type="caution">
    <text evidence="5">The sequence shown here is derived from an EMBL/GenBank/DDBJ whole genome shotgun (WGS) entry which is preliminary data.</text>
</comment>
<dbReference type="Pfam" id="PF13460">
    <property type="entry name" value="NAD_binding_10"/>
    <property type="match status" value="1"/>
</dbReference>
<dbReference type="SUPFAM" id="SSF51735">
    <property type="entry name" value="NAD(P)-binding Rossmann-fold domains"/>
    <property type="match status" value="2"/>
</dbReference>
<evidence type="ECO:0000259" key="4">
    <source>
        <dbReference type="Pfam" id="PF13460"/>
    </source>
</evidence>
<dbReference type="InterPro" id="IPR036291">
    <property type="entry name" value="NAD(P)-bd_dom_sf"/>
</dbReference>
<proteinExistence type="inferred from homology"/>
<evidence type="ECO:0000256" key="2">
    <source>
        <dbReference type="ARBA" id="ARBA00022857"/>
    </source>
</evidence>
<dbReference type="GO" id="GO:0016616">
    <property type="term" value="F:oxidoreductase activity, acting on the CH-OH group of donors, NAD or NADP as acceptor"/>
    <property type="evidence" value="ECO:0007669"/>
    <property type="project" value="TreeGrafter"/>
</dbReference>
<dbReference type="PRINTS" id="PR00081">
    <property type="entry name" value="GDHRDH"/>
</dbReference>
<accession>A0A6V8H955</accession>
<comment type="similarity">
    <text evidence="1">Belongs to the short-chain dehydrogenases/reductases (SDR) family.</text>
</comment>